<dbReference type="RefSeq" id="WP_083048515.1">
    <property type="nucleotide sequence ID" value="NZ_MWQY01000003.1"/>
</dbReference>
<evidence type="ECO:0000256" key="3">
    <source>
        <dbReference type="ARBA" id="ARBA00022723"/>
    </source>
</evidence>
<feature type="binding site" evidence="7">
    <location>
        <position position="119"/>
    </location>
    <ligand>
        <name>Zn(2+)</name>
        <dbReference type="ChEBI" id="CHEBI:29105"/>
        <note>catalytic</note>
    </ligand>
</feature>
<dbReference type="OrthoDB" id="9807740at2"/>
<dbReference type="STRING" id="1963862.B4O97_03875"/>
<dbReference type="PANTHER" id="PTHR46986">
    <property type="entry name" value="ENDORIBONUCLEASE YBEY, CHLOROPLASTIC"/>
    <property type="match status" value="1"/>
</dbReference>
<keyword evidence="4 7" id="KW-0255">Endonuclease</keyword>
<keyword evidence="7" id="KW-0690">Ribosome biogenesis</keyword>
<dbReference type="NCBIfam" id="TIGR00043">
    <property type="entry name" value="rRNA maturation RNase YbeY"/>
    <property type="match status" value="1"/>
</dbReference>
<dbReference type="PANTHER" id="PTHR46986:SF1">
    <property type="entry name" value="ENDORIBONUCLEASE YBEY, CHLOROPLASTIC"/>
    <property type="match status" value="1"/>
</dbReference>
<evidence type="ECO:0000256" key="6">
    <source>
        <dbReference type="ARBA" id="ARBA00022833"/>
    </source>
</evidence>
<keyword evidence="6 7" id="KW-0862">Zinc</keyword>
<keyword evidence="5 7" id="KW-0378">Hydrolase</keyword>
<reference evidence="8 9" key="1">
    <citation type="submission" date="2017-03" db="EMBL/GenBank/DDBJ databases">
        <title>Draft Genome sequence of Marispirochaeta sp. strain JC444.</title>
        <authorList>
            <person name="Shivani Y."/>
            <person name="Subhash Y."/>
            <person name="Sasikala C."/>
            <person name="Ramana C."/>
        </authorList>
    </citation>
    <scope>NUCLEOTIDE SEQUENCE [LARGE SCALE GENOMIC DNA]</scope>
    <source>
        <strain evidence="8 9">JC444</strain>
    </source>
</reference>
<dbReference type="GO" id="GO:0008270">
    <property type="term" value="F:zinc ion binding"/>
    <property type="evidence" value="ECO:0007669"/>
    <property type="project" value="UniProtKB-UniRule"/>
</dbReference>
<dbReference type="GO" id="GO:0006364">
    <property type="term" value="P:rRNA processing"/>
    <property type="evidence" value="ECO:0007669"/>
    <property type="project" value="UniProtKB-UniRule"/>
</dbReference>
<comment type="cofactor">
    <cofactor evidence="7">
        <name>Zn(2+)</name>
        <dbReference type="ChEBI" id="CHEBI:29105"/>
    </cofactor>
    <text evidence="7">Binds 1 zinc ion.</text>
</comment>
<keyword evidence="2 7" id="KW-0540">Nuclease</keyword>
<keyword evidence="9" id="KW-1185">Reference proteome</keyword>
<accession>A0A1Y1S1F6</accession>
<proteinExistence type="inferred from homology"/>
<dbReference type="Gene3D" id="3.40.390.30">
    <property type="entry name" value="Metalloproteases ('zincins'), catalytic domain"/>
    <property type="match status" value="1"/>
</dbReference>
<dbReference type="Proteomes" id="UP000192343">
    <property type="component" value="Unassembled WGS sequence"/>
</dbReference>
<dbReference type="InterPro" id="IPR002036">
    <property type="entry name" value="YbeY"/>
</dbReference>
<dbReference type="PROSITE" id="PS01306">
    <property type="entry name" value="UPF0054"/>
    <property type="match status" value="1"/>
</dbReference>
<dbReference type="EC" id="3.1.-.-" evidence="7"/>
<evidence type="ECO:0000256" key="4">
    <source>
        <dbReference type="ARBA" id="ARBA00022759"/>
    </source>
</evidence>
<keyword evidence="3 7" id="KW-0479">Metal-binding</keyword>
<sequence>MNRIEITLERIELPDWIEEYRGFISRVLDYLKIDNWEISVLLCDGEMIKHLNKSYRNKNEVTDVLSFPQGDSEIASGGEGPVPAGDIVIAVDRIEEQAMEYGVSFTEELSRMSIHGVLHLAGHHHESSSESEPMLKLQEKILSRLMGEEKS</sequence>
<comment type="similarity">
    <text evidence="1 7">Belongs to the endoribonuclease YbeY family.</text>
</comment>
<dbReference type="EMBL" id="MWQY01000003">
    <property type="protein sequence ID" value="ORC37339.1"/>
    <property type="molecule type" value="Genomic_DNA"/>
</dbReference>
<evidence type="ECO:0000256" key="1">
    <source>
        <dbReference type="ARBA" id="ARBA00010875"/>
    </source>
</evidence>
<gene>
    <name evidence="7" type="primary">ybeY</name>
    <name evidence="8" type="ORF">B4O97_03875</name>
</gene>
<dbReference type="InterPro" id="IPR020549">
    <property type="entry name" value="YbeY_CS"/>
</dbReference>
<dbReference type="InterPro" id="IPR023091">
    <property type="entry name" value="MetalPrtase_cat_dom_sf_prd"/>
</dbReference>
<dbReference type="SUPFAM" id="SSF55486">
    <property type="entry name" value="Metalloproteases ('zincins'), catalytic domain"/>
    <property type="match status" value="1"/>
</dbReference>
<dbReference type="GO" id="GO:0004222">
    <property type="term" value="F:metalloendopeptidase activity"/>
    <property type="evidence" value="ECO:0007669"/>
    <property type="project" value="InterPro"/>
</dbReference>
<dbReference type="Pfam" id="PF02130">
    <property type="entry name" value="YbeY"/>
    <property type="match status" value="1"/>
</dbReference>
<feature type="binding site" evidence="7">
    <location>
        <position position="125"/>
    </location>
    <ligand>
        <name>Zn(2+)</name>
        <dbReference type="ChEBI" id="CHEBI:29105"/>
        <note>catalytic</note>
    </ligand>
</feature>
<comment type="subcellular location">
    <subcellularLocation>
        <location evidence="7">Cytoplasm</location>
    </subcellularLocation>
</comment>
<organism evidence="8 9">
    <name type="scientific">Marispirochaeta aestuarii</name>
    <dbReference type="NCBI Taxonomy" id="1963862"/>
    <lineage>
        <taxon>Bacteria</taxon>
        <taxon>Pseudomonadati</taxon>
        <taxon>Spirochaetota</taxon>
        <taxon>Spirochaetia</taxon>
        <taxon>Spirochaetales</taxon>
        <taxon>Spirochaetaceae</taxon>
        <taxon>Marispirochaeta</taxon>
    </lineage>
</organism>
<dbReference type="GO" id="GO:0005737">
    <property type="term" value="C:cytoplasm"/>
    <property type="evidence" value="ECO:0007669"/>
    <property type="project" value="UniProtKB-SubCell"/>
</dbReference>
<evidence type="ECO:0000313" key="8">
    <source>
        <dbReference type="EMBL" id="ORC37339.1"/>
    </source>
</evidence>
<dbReference type="GO" id="GO:0004521">
    <property type="term" value="F:RNA endonuclease activity"/>
    <property type="evidence" value="ECO:0007669"/>
    <property type="project" value="UniProtKB-UniRule"/>
</dbReference>
<evidence type="ECO:0000313" key="9">
    <source>
        <dbReference type="Proteomes" id="UP000192343"/>
    </source>
</evidence>
<comment type="caution">
    <text evidence="8">The sequence shown here is derived from an EMBL/GenBank/DDBJ whole genome shotgun (WGS) entry which is preliminary data.</text>
</comment>
<protein>
    <recommendedName>
        <fullName evidence="7">Endoribonuclease YbeY</fullName>
        <ecNumber evidence="7">3.1.-.-</ecNumber>
    </recommendedName>
</protein>
<keyword evidence="7" id="KW-0698">rRNA processing</keyword>
<dbReference type="AlphaFoldDB" id="A0A1Y1S1F6"/>
<evidence type="ECO:0000256" key="7">
    <source>
        <dbReference type="HAMAP-Rule" id="MF_00009"/>
    </source>
</evidence>
<name>A0A1Y1S1F6_9SPIO</name>
<comment type="function">
    <text evidence="7">Single strand-specific metallo-endoribonuclease involved in late-stage 70S ribosome quality control and in maturation of the 3' terminus of the 16S rRNA.</text>
</comment>
<evidence type="ECO:0000256" key="5">
    <source>
        <dbReference type="ARBA" id="ARBA00022801"/>
    </source>
</evidence>
<keyword evidence="7" id="KW-0963">Cytoplasm</keyword>
<dbReference type="HAMAP" id="MF_00009">
    <property type="entry name" value="Endoribonucl_YbeY"/>
    <property type="match status" value="1"/>
</dbReference>
<evidence type="ECO:0000256" key="2">
    <source>
        <dbReference type="ARBA" id="ARBA00022722"/>
    </source>
</evidence>
<feature type="binding site" evidence="7">
    <location>
        <position position="115"/>
    </location>
    <ligand>
        <name>Zn(2+)</name>
        <dbReference type="ChEBI" id="CHEBI:29105"/>
        <note>catalytic</note>
    </ligand>
</feature>